<dbReference type="Pfam" id="PF08240">
    <property type="entry name" value="ADH_N"/>
    <property type="match status" value="1"/>
</dbReference>
<organism evidence="2 3">
    <name type="scientific">Brevundimonas bullata</name>
    <dbReference type="NCBI Taxonomy" id="13160"/>
    <lineage>
        <taxon>Bacteria</taxon>
        <taxon>Pseudomonadati</taxon>
        <taxon>Pseudomonadota</taxon>
        <taxon>Alphaproteobacteria</taxon>
        <taxon>Caulobacterales</taxon>
        <taxon>Caulobacteraceae</taxon>
        <taxon>Brevundimonas</taxon>
    </lineage>
</organism>
<dbReference type="PANTHER" id="PTHR43677">
    <property type="entry name" value="SHORT-CHAIN DEHYDROGENASE/REDUCTASE"/>
    <property type="match status" value="1"/>
</dbReference>
<dbReference type="InterPro" id="IPR013149">
    <property type="entry name" value="ADH-like_C"/>
</dbReference>
<protein>
    <submittedName>
        <fullName evidence="2">NADPH2:quinone reductase</fullName>
        <ecNumber evidence="2">1.6.5.5</ecNumber>
    </submittedName>
</protein>
<sequence>MRALQSLKPGGPDTLEIRDVEAPVPGPGQVAVAVHACGVNFPDSLVIEDCYQLRPTRPFSPGSELAGVVSATGEGVTSPAIGQRVSASLPFGAMAETVVVSADRCIVIPDTMPFDEAAALQVTYGTVYYALRGRAALRPGETLLVLGAGGGIGLAAVELGKALGARVVAAASSAEKLEAATALGADVGLVYPREMGPSDSRAFAEAIRAACGGTGPDVVVDPVGGAYAEPAFRSIAWEGRYLVVGFAAGIPSMPLNLTLLKGAQIIGVFWGAYMARDPQAGAADMRALMDLYVAGRIRPQVWERYPLEEGGRAISRLASRQARGKIVVEVVCSGNRMKA</sequence>
<dbReference type="InterPro" id="IPR013154">
    <property type="entry name" value="ADH-like_N"/>
</dbReference>
<evidence type="ECO:0000259" key="1">
    <source>
        <dbReference type="SMART" id="SM00829"/>
    </source>
</evidence>
<evidence type="ECO:0000313" key="3">
    <source>
        <dbReference type="Proteomes" id="UP000539957"/>
    </source>
</evidence>
<dbReference type="Gene3D" id="3.40.50.720">
    <property type="entry name" value="NAD(P)-binding Rossmann-like Domain"/>
    <property type="match status" value="1"/>
</dbReference>
<dbReference type="InterPro" id="IPR011032">
    <property type="entry name" value="GroES-like_sf"/>
</dbReference>
<dbReference type="EC" id="1.6.5.5" evidence="2"/>
<dbReference type="SMART" id="SM00829">
    <property type="entry name" value="PKS_ER"/>
    <property type="match status" value="1"/>
</dbReference>
<evidence type="ECO:0000313" key="2">
    <source>
        <dbReference type="EMBL" id="MBB4799805.1"/>
    </source>
</evidence>
<feature type="domain" description="Enoyl reductase (ER)" evidence="1">
    <location>
        <begin position="10"/>
        <end position="328"/>
    </location>
</feature>
<dbReference type="InterPro" id="IPR051397">
    <property type="entry name" value="Zn-ADH-like_protein"/>
</dbReference>
<dbReference type="PANTHER" id="PTHR43677:SF4">
    <property type="entry name" value="QUINONE OXIDOREDUCTASE-LIKE PROTEIN 2"/>
    <property type="match status" value="1"/>
</dbReference>
<dbReference type="Pfam" id="PF00107">
    <property type="entry name" value="ADH_zinc_N"/>
    <property type="match status" value="1"/>
</dbReference>
<dbReference type="SUPFAM" id="SSF50129">
    <property type="entry name" value="GroES-like"/>
    <property type="match status" value="1"/>
</dbReference>
<dbReference type="RefSeq" id="WP_184273739.1">
    <property type="nucleotide sequence ID" value="NZ_JACHKY010000008.1"/>
</dbReference>
<name>A0A7W7N4N9_9CAUL</name>
<dbReference type="GO" id="GO:0003960">
    <property type="term" value="F:quinone reductase (NADPH) activity"/>
    <property type="evidence" value="ECO:0007669"/>
    <property type="project" value="UniProtKB-EC"/>
</dbReference>
<dbReference type="InterPro" id="IPR036291">
    <property type="entry name" value="NAD(P)-bd_dom_sf"/>
</dbReference>
<reference evidence="2 3" key="1">
    <citation type="submission" date="2020-08" db="EMBL/GenBank/DDBJ databases">
        <title>Functional genomics of gut bacteria from endangered species of beetles.</title>
        <authorList>
            <person name="Carlos-Shanley C."/>
        </authorList>
    </citation>
    <scope>NUCLEOTIDE SEQUENCE [LARGE SCALE GENOMIC DNA]</scope>
    <source>
        <strain evidence="2 3">S00123</strain>
    </source>
</reference>
<proteinExistence type="predicted"/>
<dbReference type="SUPFAM" id="SSF51735">
    <property type="entry name" value="NAD(P)-binding Rossmann-fold domains"/>
    <property type="match status" value="1"/>
</dbReference>
<dbReference type="InterPro" id="IPR020843">
    <property type="entry name" value="ER"/>
</dbReference>
<gene>
    <name evidence="2" type="ORF">HNP32_003566</name>
</gene>
<dbReference type="Proteomes" id="UP000539957">
    <property type="component" value="Unassembled WGS sequence"/>
</dbReference>
<dbReference type="CDD" id="cd08241">
    <property type="entry name" value="QOR1"/>
    <property type="match status" value="1"/>
</dbReference>
<dbReference type="AlphaFoldDB" id="A0A7W7N4N9"/>
<dbReference type="Gene3D" id="3.90.180.10">
    <property type="entry name" value="Medium-chain alcohol dehydrogenases, catalytic domain"/>
    <property type="match status" value="1"/>
</dbReference>
<keyword evidence="2" id="KW-0560">Oxidoreductase</keyword>
<accession>A0A7W7N4N9</accession>
<comment type="caution">
    <text evidence="2">The sequence shown here is derived from an EMBL/GenBank/DDBJ whole genome shotgun (WGS) entry which is preliminary data.</text>
</comment>
<keyword evidence="3" id="KW-1185">Reference proteome</keyword>
<dbReference type="EMBL" id="JACHKY010000008">
    <property type="protein sequence ID" value="MBB4799805.1"/>
    <property type="molecule type" value="Genomic_DNA"/>
</dbReference>